<dbReference type="InterPro" id="IPR015879">
    <property type="entry name" value="Ring_hydroxy_dOase_asu_C_dom"/>
</dbReference>
<dbReference type="PANTHER" id="PTHR43756:SF5">
    <property type="entry name" value="CHOLINE MONOOXYGENASE, CHLOROPLASTIC"/>
    <property type="match status" value="1"/>
</dbReference>
<dbReference type="PANTHER" id="PTHR43756">
    <property type="entry name" value="CHOLINE MONOOXYGENASE, CHLOROPLASTIC"/>
    <property type="match status" value="1"/>
</dbReference>
<evidence type="ECO:0000256" key="4">
    <source>
        <dbReference type="ARBA" id="ARBA00023002"/>
    </source>
</evidence>
<name>A0A916TVG6_9SPHN</name>
<dbReference type="InterPro" id="IPR036922">
    <property type="entry name" value="Rieske_2Fe-2S_sf"/>
</dbReference>
<keyword evidence="3" id="KW-0479">Metal-binding</keyword>
<gene>
    <name evidence="8" type="ORF">GCM10011494_37660</name>
</gene>
<dbReference type="Gene3D" id="3.90.380.10">
    <property type="entry name" value="Naphthalene 1,2-dioxygenase Alpha Subunit, Chain A, domain 1"/>
    <property type="match status" value="1"/>
</dbReference>
<dbReference type="GO" id="GO:0005506">
    <property type="term" value="F:iron ion binding"/>
    <property type="evidence" value="ECO:0007669"/>
    <property type="project" value="InterPro"/>
</dbReference>
<reference evidence="8" key="1">
    <citation type="journal article" date="2014" name="Int. J. Syst. Evol. Microbiol.">
        <title>Complete genome sequence of Corynebacterium casei LMG S-19264T (=DSM 44701T), isolated from a smear-ripened cheese.</title>
        <authorList>
            <consortium name="US DOE Joint Genome Institute (JGI-PGF)"/>
            <person name="Walter F."/>
            <person name="Albersmeier A."/>
            <person name="Kalinowski J."/>
            <person name="Ruckert C."/>
        </authorList>
    </citation>
    <scope>NUCLEOTIDE SEQUENCE</scope>
    <source>
        <strain evidence="8">CGMCC 1.15095</strain>
    </source>
</reference>
<keyword evidence="2" id="KW-0001">2Fe-2S</keyword>
<feature type="domain" description="Rieske" evidence="7">
    <location>
        <begin position="45"/>
        <end position="165"/>
    </location>
</feature>
<keyword evidence="4" id="KW-0560">Oxidoreductase</keyword>
<proteinExistence type="predicted"/>
<dbReference type="RefSeq" id="WP_229736499.1">
    <property type="nucleotide sequence ID" value="NZ_BMHK01000050.1"/>
</dbReference>
<dbReference type="InterPro" id="IPR017941">
    <property type="entry name" value="Rieske_2Fe-2S"/>
</dbReference>
<dbReference type="Proteomes" id="UP000608154">
    <property type="component" value="Unassembled WGS sequence"/>
</dbReference>
<dbReference type="SUPFAM" id="SSF55961">
    <property type="entry name" value="Bet v1-like"/>
    <property type="match status" value="1"/>
</dbReference>
<dbReference type="GO" id="GO:0051537">
    <property type="term" value="F:2 iron, 2 sulfur cluster binding"/>
    <property type="evidence" value="ECO:0007669"/>
    <property type="project" value="UniProtKB-KW"/>
</dbReference>
<evidence type="ECO:0000313" key="8">
    <source>
        <dbReference type="EMBL" id="GGC15275.1"/>
    </source>
</evidence>
<evidence type="ECO:0000256" key="1">
    <source>
        <dbReference type="ARBA" id="ARBA00001962"/>
    </source>
</evidence>
<dbReference type="CDD" id="cd03469">
    <property type="entry name" value="Rieske_RO_Alpha_N"/>
    <property type="match status" value="1"/>
</dbReference>
<dbReference type="SUPFAM" id="SSF50022">
    <property type="entry name" value="ISP domain"/>
    <property type="match status" value="1"/>
</dbReference>
<evidence type="ECO:0000313" key="9">
    <source>
        <dbReference type="Proteomes" id="UP000608154"/>
    </source>
</evidence>
<protein>
    <recommendedName>
        <fullName evidence="7">Rieske domain-containing protein</fullName>
    </recommendedName>
</protein>
<comment type="cofactor">
    <cofactor evidence="1">
        <name>Fe cation</name>
        <dbReference type="ChEBI" id="CHEBI:24875"/>
    </cofactor>
</comment>
<dbReference type="AlphaFoldDB" id="A0A916TVG6"/>
<keyword evidence="6" id="KW-0411">Iron-sulfur</keyword>
<evidence type="ECO:0000256" key="6">
    <source>
        <dbReference type="ARBA" id="ARBA00023014"/>
    </source>
</evidence>
<sequence length="477" mass="54110">MLKSADGGLRSVPFPIDDPERIPVKRYYDEEFYQAELDHLWPHVWQMACRVEQIPEVGDWIEYENVGKSVIIVRTASGVKAFHNACRHRGVPFAGGTPLGSSHATAHGNCAKSGFVCPFHGWRWNMDGESTQVYGKHLFSEKQLQEDEINLIPCRSEVWGGCVWINHDDDAPSVKESLGPVADRLEAHNVDKLRAEWCYGTVLPANWKIAMEAFMEGYHVRQTHPQLQHAVPMMYDSMYRDPRGPFPQMADPALSYRENQEMQVVSMERLSEGMAGMLHAKEVEIARGMVGIEDGLPEDQNQAMFMWLGMVMHQISEQLKARGEPVPDLCAVQQSDPINAVEFLFPHYFLLPYFSSMSAYRIRPLGPESCFFEIWSLTFLPEGEEPEPVMEPIVLPFDSTEFPPIPRQDYSNIPIQQKGLHAKGFEFMRLSKDIEGLISNYERIIDGYLAGVSQDKLAKATHKLAGNFDGKIEDLGF</sequence>
<comment type="caution">
    <text evidence="8">The sequence shown here is derived from an EMBL/GenBank/DDBJ whole genome shotgun (WGS) entry which is preliminary data.</text>
</comment>
<evidence type="ECO:0000256" key="3">
    <source>
        <dbReference type="ARBA" id="ARBA00022723"/>
    </source>
</evidence>
<dbReference type="PRINTS" id="PR00090">
    <property type="entry name" value="RNGDIOXGNASE"/>
</dbReference>
<dbReference type="Pfam" id="PF00848">
    <property type="entry name" value="Ring_hydroxyl_A"/>
    <property type="match status" value="1"/>
</dbReference>
<keyword evidence="9" id="KW-1185">Reference proteome</keyword>
<dbReference type="InterPro" id="IPR001663">
    <property type="entry name" value="Rng_hydr_dOase-A"/>
</dbReference>
<evidence type="ECO:0000256" key="2">
    <source>
        <dbReference type="ARBA" id="ARBA00022714"/>
    </source>
</evidence>
<evidence type="ECO:0000256" key="5">
    <source>
        <dbReference type="ARBA" id="ARBA00023004"/>
    </source>
</evidence>
<dbReference type="Gene3D" id="2.102.10.10">
    <property type="entry name" value="Rieske [2Fe-2S] iron-sulphur domain"/>
    <property type="match status" value="1"/>
</dbReference>
<dbReference type="PROSITE" id="PS51296">
    <property type="entry name" value="RIESKE"/>
    <property type="match status" value="1"/>
</dbReference>
<reference evidence="8" key="2">
    <citation type="submission" date="2020-09" db="EMBL/GenBank/DDBJ databases">
        <authorList>
            <person name="Sun Q."/>
            <person name="Zhou Y."/>
        </authorList>
    </citation>
    <scope>NUCLEOTIDE SEQUENCE</scope>
    <source>
        <strain evidence="8">CGMCC 1.15095</strain>
    </source>
</reference>
<dbReference type="Pfam" id="PF00355">
    <property type="entry name" value="Rieske"/>
    <property type="match status" value="1"/>
</dbReference>
<organism evidence="8 9">
    <name type="scientific">Novosphingobium endophyticum</name>
    <dbReference type="NCBI Taxonomy" id="1955250"/>
    <lineage>
        <taxon>Bacteria</taxon>
        <taxon>Pseudomonadati</taxon>
        <taxon>Pseudomonadota</taxon>
        <taxon>Alphaproteobacteria</taxon>
        <taxon>Sphingomonadales</taxon>
        <taxon>Sphingomonadaceae</taxon>
        <taxon>Novosphingobium</taxon>
    </lineage>
</organism>
<dbReference type="GO" id="GO:0016491">
    <property type="term" value="F:oxidoreductase activity"/>
    <property type="evidence" value="ECO:0007669"/>
    <property type="project" value="UniProtKB-KW"/>
</dbReference>
<accession>A0A916TVG6</accession>
<dbReference type="EMBL" id="BMHK01000050">
    <property type="protein sequence ID" value="GGC15275.1"/>
    <property type="molecule type" value="Genomic_DNA"/>
</dbReference>
<evidence type="ECO:0000259" key="7">
    <source>
        <dbReference type="PROSITE" id="PS51296"/>
    </source>
</evidence>
<keyword evidence="5" id="KW-0408">Iron</keyword>